<dbReference type="EMBL" id="JANEYF010004441">
    <property type="protein sequence ID" value="KAJ8931190.1"/>
    <property type="molecule type" value="Genomic_DNA"/>
</dbReference>
<organism evidence="3 4">
    <name type="scientific">Rhamnusium bicolor</name>
    <dbReference type="NCBI Taxonomy" id="1586634"/>
    <lineage>
        <taxon>Eukaryota</taxon>
        <taxon>Metazoa</taxon>
        <taxon>Ecdysozoa</taxon>
        <taxon>Arthropoda</taxon>
        <taxon>Hexapoda</taxon>
        <taxon>Insecta</taxon>
        <taxon>Pterygota</taxon>
        <taxon>Neoptera</taxon>
        <taxon>Endopterygota</taxon>
        <taxon>Coleoptera</taxon>
        <taxon>Polyphaga</taxon>
        <taxon>Cucujiformia</taxon>
        <taxon>Chrysomeloidea</taxon>
        <taxon>Cerambycidae</taxon>
        <taxon>Lepturinae</taxon>
        <taxon>Rhagiini</taxon>
        <taxon>Rhamnusium</taxon>
    </lineage>
</organism>
<dbReference type="GO" id="GO:1905762">
    <property type="term" value="F:CCR4-NOT complex binding"/>
    <property type="evidence" value="ECO:0007669"/>
    <property type="project" value="TreeGrafter"/>
</dbReference>
<feature type="non-terminal residue" evidence="3">
    <location>
        <position position="1"/>
    </location>
</feature>
<dbReference type="GO" id="GO:0010468">
    <property type="term" value="P:regulation of gene expression"/>
    <property type="evidence" value="ECO:0007669"/>
    <property type="project" value="InterPro"/>
</dbReference>
<dbReference type="GO" id="GO:0005777">
    <property type="term" value="C:peroxisome"/>
    <property type="evidence" value="ECO:0007669"/>
    <property type="project" value="InterPro"/>
</dbReference>
<evidence type="ECO:0000313" key="3">
    <source>
        <dbReference type="EMBL" id="KAJ8931190.1"/>
    </source>
</evidence>
<dbReference type="GO" id="GO:0004540">
    <property type="term" value="F:RNA nuclease activity"/>
    <property type="evidence" value="ECO:0007669"/>
    <property type="project" value="InterPro"/>
</dbReference>
<evidence type="ECO:0000313" key="4">
    <source>
        <dbReference type="Proteomes" id="UP001162156"/>
    </source>
</evidence>
<dbReference type="PANTHER" id="PTHR14379">
    <property type="entry name" value="LIMKAIN B LKAP"/>
    <property type="match status" value="1"/>
</dbReference>
<dbReference type="AlphaFoldDB" id="A0AAV8WYJ2"/>
<dbReference type="InterPro" id="IPR024768">
    <property type="entry name" value="Marf1"/>
</dbReference>
<name>A0AAV8WYJ2_9CUCU</name>
<dbReference type="CDD" id="cd10910">
    <property type="entry name" value="PIN_limkain_b1_N_like"/>
    <property type="match status" value="1"/>
</dbReference>
<dbReference type="InterPro" id="IPR012677">
    <property type="entry name" value="Nucleotide-bd_a/b_plait_sf"/>
</dbReference>
<dbReference type="Pfam" id="PF01936">
    <property type="entry name" value="NYN"/>
    <property type="match status" value="1"/>
</dbReference>
<evidence type="ECO:0000256" key="1">
    <source>
        <dbReference type="SAM" id="MobiDB-lite"/>
    </source>
</evidence>
<dbReference type="InterPro" id="IPR021139">
    <property type="entry name" value="NYN"/>
</dbReference>
<keyword evidence="4" id="KW-1185">Reference proteome</keyword>
<sequence>NNTQESSDDSLNRESNFSDCTGTKPKFKFPPPPRLIKSANNSYCSTASDSSNSGVNRSFNVVKKKRHKIGFAKKLPPLGIFWDIENCHVPKSKSASDVVQRIREVFLENYREAEFVVVCDVKKETPQIIQELHDSQVNLIHVSSTSKNAADEKLRQSLRRFAEVYPAPSGIVLISSDINFAADLSDLRYRKKNKSDFDAQCKRGRSFNFVKSQHGFLGGKSSETALFELMNFIYSTLDDGCIACGIFLDLSRAFECINHTILTKLSHYGIWDTASDWLRSYLMEGKHAVKLPNVNCGNNVLSEALDMITRVNLHSRGAFVTVTDLPLSINPKRIKNRLRMLVENCGGKIVEVCAEEGLASIRFATIDAALRFVTVFIEFFDSKC</sequence>
<dbReference type="PANTHER" id="PTHR14379:SF3">
    <property type="entry name" value="MEIOSIS REGULATOR AND MRNA STABILITY FACTOR 1"/>
    <property type="match status" value="1"/>
</dbReference>
<proteinExistence type="predicted"/>
<feature type="domain" description="NYN" evidence="2">
    <location>
        <begin position="78"/>
        <end position="192"/>
    </location>
</feature>
<feature type="region of interest" description="Disordered" evidence="1">
    <location>
        <begin position="1"/>
        <end position="33"/>
    </location>
</feature>
<comment type="caution">
    <text evidence="3">The sequence shown here is derived from an EMBL/GenBank/DDBJ whole genome shotgun (WGS) entry which is preliminary data.</text>
</comment>
<evidence type="ECO:0000259" key="2">
    <source>
        <dbReference type="Pfam" id="PF01936"/>
    </source>
</evidence>
<dbReference type="Gene3D" id="3.30.70.330">
    <property type="match status" value="1"/>
</dbReference>
<protein>
    <recommendedName>
        <fullName evidence="2">NYN domain-containing protein</fullName>
    </recommendedName>
</protein>
<dbReference type="Proteomes" id="UP001162156">
    <property type="component" value="Unassembled WGS sequence"/>
</dbReference>
<gene>
    <name evidence="3" type="ORF">NQ314_015932</name>
</gene>
<accession>A0AAV8WYJ2</accession>
<reference evidence="3" key="1">
    <citation type="journal article" date="2023" name="Insect Mol. Biol.">
        <title>Genome sequencing provides insights into the evolution of gene families encoding plant cell wall-degrading enzymes in longhorned beetles.</title>
        <authorList>
            <person name="Shin N.R."/>
            <person name="Okamura Y."/>
            <person name="Kirsch R."/>
            <person name="Pauchet Y."/>
        </authorList>
    </citation>
    <scope>NUCLEOTIDE SEQUENCE</scope>
    <source>
        <strain evidence="3">RBIC_L_NR</strain>
    </source>
</reference>